<evidence type="ECO:0000313" key="2">
    <source>
        <dbReference type="Proteomes" id="UP000266391"/>
    </source>
</evidence>
<accession>A0A396AC03</accession>
<sequence length="227" mass="26659">MDTIITIYHGSNKIIEKPRYGVGKPYNDYGLGFYCTKEIGLAREWAVSEQQDGYANQYQLELNGLKVLDLSAKEYNILHWITILLQNRLFDIQSDFGEEAKKYLIESFDIGYENYDVIVGYRADDSYFSFAQDFLNNAISLRQLSRAMYLGDLGKQIVLKSRKAFEQITFEDAIPAEARVWQPKKLMRDSKACREYFESRREPWKKGEIYMMQILEEEMQADDARLR</sequence>
<proteinExistence type="predicted"/>
<protein>
    <submittedName>
        <fullName evidence="1">DUF3990 domain-containing protein</fullName>
    </submittedName>
</protein>
<dbReference type="InterPro" id="IPR025051">
    <property type="entry name" value="DUF3990"/>
</dbReference>
<dbReference type="EMBL" id="QSIQ01000045">
    <property type="protein sequence ID" value="RHC98459.1"/>
    <property type="molecule type" value="Genomic_DNA"/>
</dbReference>
<name>A0A396AC03_9FIRM</name>
<comment type="caution">
    <text evidence="1">The sequence shown here is derived from an EMBL/GenBank/DDBJ whole genome shotgun (WGS) entry which is preliminary data.</text>
</comment>
<dbReference type="RefSeq" id="WP_118093772.1">
    <property type="nucleotide sequence ID" value="NZ_QSIQ01000045.1"/>
</dbReference>
<dbReference type="AlphaFoldDB" id="A0A396AC03"/>
<dbReference type="Pfam" id="PF13151">
    <property type="entry name" value="DUF3990"/>
    <property type="match status" value="1"/>
</dbReference>
<evidence type="ECO:0000313" key="1">
    <source>
        <dbReference type="EMBL" id="RHC98459.1"/>
    </source>
</evidence>
<reference evidence="1 2" key="1">
    <citation type="submission" date="2018-08" db="EMBL/GenBank/DDBJ databases">
        <title>A genome reference for cultivated species of the human gut microbiota.</title>
        <authorList>
            <person name="Zou Y."/>
            <person name="Xue W."/>
            <person name="Luo G."/>
        </authorList>
    </citation>
    <scope>NUCLEOTIDE SEQUENCE [LARGE SCALE GENOMIC DNA]</scope>
    <source>
        <strain evidence="1 2">AM32-8LB</strain>
    </source>
</reference>
<organism evidence="1 2">
    <name type="scientific">Roseburia inulinivorans</name>
    <dbReference type="NCBI Taxonomy" id="360807"/>
    <lineage>
        <taxon>Bacteria</taxon>
        <taxon>Bacillati</taxon>
        <taxon>Bacillota</taxon>
        <taxon>Clostridia</taxon>
        <taxon>Lachnospirales</taxon>
        <taxon>Lachnospiraceae</taxon>
        <taxon>Roseburia</taxon>
    </lineage>
</organism>
<dbReference type="Proteomes" id="UP000266391">
    <property type="component" value="Unassembled WGS sequence"/>
</dbReference>
<gene>
    <name evidence="1" type="ORF">DW813_16195</name>
</gene>